<dbReference type="Proteomes" id="UP000004191">
    <property type="component" value="Unassembled WGS sequence"/>
</dbReference>
<evidence type="ECO:0000256" key="9">
    <source>
        <dbReference type="ARBA" id="ARBA00022827"/>
    </source>
</evidence>
<evidence type="ECO:0000313" key="17">
    <source>
        <dbReference type="Proteomes" id="UP000004191"/>
    </source>
</evidence>
<dbReference type="InterPro" id="IPR023465">
    <property type="entry name" value="Riboflavin_kinase_dom_sf"/>
</dbReference>
<evidence type="ECO:0000256" key="11">
    <source>
        <dbReference type="ARBA" id="ARBA00023268"/>
    </source>
</evidence>
<dbReference type="NCBIfam" id="NF004162">
    <property type="entry name" value="PRK05627.1-5"/>
    <property type="match status" value="1"/>
</dbReference>
<dbReference type="EC" id="2.7.1.26" evidence="14"/>
<dbReference type="RefSeq" id="WP_005398091.1">
    <property type="nucleotide sequence ID" value="NZ_JH601088.1"/>
</dbReference>
<evidence type="ECO:0000259" key="15">
    <source>
        <dbReference type="SMART" id="SM00904"/>
    </source>
</evidence>
<organism evidence="16 17">
    <name type="scientific">Helcococcus kunzii ATCC 51366</name>
    <dbReference type="NCBI Taxonomy" id="883114"/>
    <lineage>
        <taxon>Bacteria</taxon>
        <taxon>Bacillati</taxon>
        <taxon>Bacillota</taxon>
        <taxon>Tissierellia</taxon>
        <taxon>Tissierellales</taxon>
        <taxon>Peptoniphilaceae</taxon>
        <taxon>Helcococcus</taxon>
    </lineage>
</organism>
<dbReference type="InterPro" id="IPR015865">
    <property type="entry name" value="Riboflavin_kinase_bac/euk"/>
</dbReference>
<keyword evidence="4 14" id="KW-0288">FMN</keyword>
<dbReference type="UniPathway" id="UPA00276">
    <property type="reaction ID" value="UER00406"/>
</dbReference>
<accession>H3NN33</accession>
<dbReference type="FunFam" id="3.40.50.620:FF:000021">
    <property type="entry name" value="Riboflavin biosynthesis protein"/>
    <property type="match status" value="1"/>
</dbReference>
<dbReference type="EMBL" id="AGEI01000020">
    <property type="protein sequence ID" value="EHR34437.1"/>
    <property type="molecule type" value="Genomic_DNA"/>
</dbReference>
<dbReference type="PANTHER" id="PTHR22749">
    <property type="entry name" value="RIBOFLAVIN KINASE/FMN ADENYLYLTRANSFERASE"/>
    <property type="match status" value="1"/>
</dbReference>
<name>H3NN33_9FIRM</name>
<dbReference type="GO" id="GO:0009231">
    <property type="term" value="P:riboflavin biosynthetic process"/>
    <property type="evidence" value="ECO:0007669"/>
    <property type="project" value="InterPro"/>
</dbReference>
<dbReference type="GO" id="GO:0006747">
    <property type="term" value="P:FAD biosynthetic process"/>
    <property type="evidence" value="ECO:0007669"/>
    <property type="project" value="UniProtKB-UniRule"/>
</dbReference>
<evidence type="ECO:0000256" key="1">
    <source>
        <dbReference type="ARBA" id="ARBA00004726"/>
    </source>
</evidence>
<dbReference type="SUPFAM" id="SSF82114">
    <property type="entry name" value="Riboflavin kinase-like"/>
    <property type="match status" value="1"/>
</dbReference>
<dbReference type="HOGENOM" id="CLU_048437_0_2_9"/>
<evidence type="ECO:0000256" key="3">
    <source>
        <dbReference type="ARBA" id="ARBA00022630"/>
    </source>
</evidence>
<dbReference type="PIRSF" id="PIRSF004491">
    <property type="entry name" value="FAD_Synth"/>
    <property type="match status" value="1"/>
</dbReference>
<dbReference type="STRING" id="883114.HMPREF9709_00744"/>
<dbReference type="SUPFAM" id="SSF52374">
    <property type="entry name" value="Nucleotidylyl transferase"/>
    <property type="match status" value="1"/>
</dbReference>
<keyword evidence="3 14" id="KW-0285">Flavoprotein</keyword>
<dbReference type="PANTHER" id="PTHR22749:SF6">
    <property type="entry name" value="RIBOFLAVIN KINASE"/>
    <property type="match status" value="1"/>
</dbReference>
<evidence type="ECO:0000256" key="5">
    <source>
        <dbReference type="ARBA" id="ARBA00022679"/>
    </source>
</evidence>
<evidence type="ECO:0000256" key="4">
    <source>
        <dbReference type="ARBA" id="ARBA00022643"/>
    </source>
</evidence>
<comment type="pathway">
    <text evidence="2 14">Cofactor biosynthesis; FMN biosynthesis; FMN from riboflavin (ATP route): step 1/1.</text>
</comment>
<evidence type="ECO:0000256" key="6">
    <source>
        <dbReference type="ARBA" id="ARBA00022695"/>
    </source>
</evidence>
<evidence type="ECO:0000313" key="16">
    <source>
        <dbReference type="EMBL" id="EHR34437.1"/>
    </source>
</evidence>
<evidence type="ECO:0000256" key="10">
    <source>
        <dbReference type="ARBA" id="ARBA00022840"/>
    </source>
</evidence>
<evidence type="ECO:0000256" key="13">
    <source>
        <dbReference type="ARBA" id="ARBA00049494"/>
    </source>
</evidence>
<dbReference type="GO" id="GO:0008531">
    <property type="term" value="F:riboflavin kinase activity"/>
    <property type="evidence" value="ECO:0007669"/>
    <property type="project" value="UniProtKB-UniRule"/>
</dbReference>
<evidence type="ECO:0000256" key="8">
    <source>
        <dbReference type="ARBA" id="ARBA00022777"/>
    </source>
</evidence>
<comment type="catalytic activity">
    <reaction evidence="12 14">
        <text>riboflavin + ATP = FMN + ADP + H(+)</text>
        <dbReference type="Rhea" id="RHEA:14357"/>
        <dbReference type="ChEBI" id="CHEBI:15378"/>
        <dbReference type="ChEBI" id="CHEBI:30616"/>
        <dbReference type="ChEBI" id="CHEBI:57986"/>
        <dbReference type="ChEBI" id="CHEBI:58210"/>
        <dbReference type="ChEBI" id="CHEBI:456216"/>
        <dbReference type="EC" id="2.7.1.26"/>
    </reaction>
</comment>
<proteinExistence type="inferred from homology"/>
<protein>
    <recommendedName>
        <fullName evidence="14">Riboflavin biosynthesis protein</fullName>
    </recommendedName>
    <domain>
        <recommendedName>
            <fullName evidence="14">Riboflavin kinase</fullName>
            <ecNumber evidence="14">2.7.1.26</ecNumber>
        </recommendedName>
        <alternativeName>
            <fullName evidence="14">Flavokinase</fullName>
        </alternativeName>
    </domain>
    <domain>
        <recommendedName>
            <fullName evidence="14">FMN adenylyltransferase</fullName>
            <ecNumber evidence="14">2.7.7.2</ecNumber>
        </recommendedName>
        <alternativeName>
            <fullName evidence="14">FAD pyrophosphorylase</fullName>
        </alternativeName>
        <alternativeName>
            <fullName evidence="14">FAD synthase</fullName>
        </alternativeName>
    </domain>
</protein>
<dbReference type="GO" id="GO:0003919">
    <property type="term" value="F:FMN adenylyltransferase activity"/>
    <property type="evidence" value="ECO:0007669"/>
    <property type="project" value="UniProtKB-UniRule"/>
</dbReference>
<dbReference type="GeneID" id="96998747"/>
<dbReference type="InterPro" id="IPR023468">
    <property type="entry name" value="Riboflavin_kinase"/>
</dbReference>
<evidence type="ECO:0000256" key="14">
    <source>
        <dbReference type="PIRNR" id="PIRNR004491"/>
    </source>
</evidence>
<keyword evidence="9 14" id="KW-0274">FAD</keyword>
<gene>
    <name evidence="16" type="ORF">HMPREF9709_00744</name>
</gene>
<dbReference type="Gene3D" id="2.40.30.30">
    <property type="entry name" value="Riboflavin kinase-like"/>
    <property type="match status" value="1"/>
</dbReference>
<dbReference type="EC" id="2.7.7.2" evidence="14"/>
<keyword evidence="7 14" id="KW-0547">Nucleotide-binding</keyword>
<dbReference type="Gene3D" id="3.40.50.620">
    <property type="entry name" value="HUPs"/>
    <property type="match status" value="1"/>
</dbReference>
<dbReference type="NCBIfam" id="TIGR00083">
    <property type="entry name" value="ribF"/>
    <property type="match status" value="1"/>
</dbReference>
<dbReference type="Pfam" id="PF01687">
    <property type="entry name" value="Flavokinase"/>
    <property type="match status" value="1"/>
</dbReference>
<dbReference type="Pfam" id="PF06574">
    <property type="entry name" value="FAD_syn"/>
    <property type="match status" value="1"/>
</dbReference>
<dbReference type="CDD" id="cd02064">
    <property type="entry name" value="FAD_synthetase_N"/>
    <property type="match status" value="1"/>
</dbReference>
<keyword evidence="17" id="KW-1185">Reference proteome</keyword>
<reference evidence="16 17" key="1">
    <citation type="submission" date="2012-01" db="EMBL/GenBank/DDBJ databases">
        <title>The Genome Sequence of Helcococcus kunzii ATCC 51366.</title>
        <authorList>
            <consortium name="The Broad Institute Genome Sequencing Platform"/>
            <person name="Earl A."/>
            <person name="Ward D."/>
            <person name="Feldgarden M."/>
            <person name="Gevers D."/>
            <person name="Huys G."/>
            <person name="Young S.K."/>
            <person name="Zeng Q."/>
            <person name="Gargeya S."/>
            <person name="Fitzgerald M."/>
            <person name="Haas B."/>
            <person name="Abouelleil A."/>
            <person name="Alvarado L."/>
            <person name="Arachchi H.M."/>
            <person name="Berlin A."/>
            <person name="Chapman S.B."/>
            <person name="Gearin G."/>
            <person name="Goldberg J."/>
            <person name="Griggs A."/>
            <person name="Gujja S."/>
            <person name="Hansen M."/>
            <person name="Heiman D."/>
            <person name="Howarth C."/>
            <person name="Larimer J."/>
            <person name="Lui A."/>
            <person name="MacDonald P.J.P."/>
            <person name="McCowen C."/>
            <person name="Montmayeur A."/>
            <person name="Murphy C."/>
            <person name="Neiman D."/>
            <person name="Pearson M."/>
            <person name="Priest M."/>
            <person name="Roberts A."/>
            <person name="Saif S."/>
            <person name="Shea T."/>
            <person name="Sisk P."/>
            <person name="Stolte C."/>
            <person name="Sykes S."/>
            <person name="Wortman J."/>
            <person name="Nusbaum C."/>
            <person name="Birren B."/>
        </authorList>
    </citation>
    <scope>NUCLEOTIDE SEQUENCE [LARGE SCALE GENOMIC DNA]</scope>
    <source>
        <strain evidence="16 17">ATCC 51366</strain>
    </source>
</reference>
<evidence type="ECO:0000256" key="12">
    <source>
        <dbReference type="ARBA" id="ARBA00047880"/>
    </source>
</evidence>
<comment type="caution">
    <text evidence="16">The sequence shown here is derived from an EMBL/GenBank/DDBJ whole genome shotgun (WGS) entry which is preliminary data.</text>
</comment>
<keyword evidence="5 14" id="KW-0808">Transferase</keyword>
<dbReference type="GO" id="GO:0009398">
    <property type="term" value="P:FMN biosynthetic process"/>
    <property type="evidence" value="ECO:0007669"/>
    <property type="project" value="UniProtKB-UniRule"/>
</dbReference>
<dbReference type="InterPro" id="IPR002606">
    <property type="entry name" value="Riboflavin_kinase_bac"/>
</dbReference>
<dbReference type="AlphaFoldDB" id="H3NN33"/>
<keyword evidence="8 14" id="KW-0418">Kinase</keyword>
<keyword evidence="11" id="KW-0511">Multifunctional enzyme</keyword>
<dbReference type="UniPathway" id="UPA00277">
    <property type="reaction ID" value="UER00407"/>
</dbReference>
<dbReference type="InterPro" id="IPR014729">
    <property type="entry name" value="Rossmann-like_a/b/a_fold"/>
</dbReference>
<comment type="pathway">
    <text evidence="1 14">Cofactor biosynthesis; FAD biosynthesis; FAD from FMN: step 1/1.</text>
</comment>
<feature type="domain" description="Riboflavin kinase" evidence="15">
    <location>
        <begin position="182"/>
        <end position="308"/>
    </location>
</feature>
<dbReference type="InterPro" id="IPR015864">
    <property type="entry name" value="FAD_synthase"/>
</dbReference>
<dbReference type="GO" id="GO:0005524">
    <property type="term" value="F:ATP binding"/>
    <property type="evidence" value="ECO:0007669"/>
    <property type="project" value="UniProtKB-UniRule"/>
</dbReference>
<comment type="similarity">
    <text evidence="14">Belongs to the ribF family.</text>
</comment>
<dbReference type="PATRIC" id="fig|883114.3.peg.737"/>
<keyword evidence="6 14" id="KW-0548">Nucleotidyltransferase</keyword>
<keyword evidence="10 14" id="KW-0067">ATP-binding</keyword>
<sequence>MSRVIDLDIEKFNFDRSVIGLGNFDGFHIGHREVIKKVIEISKKENIKSSVLVFKQHTNEVFPHFPRYYISSLQDKIDTLTKLDIDYIFIINFTIEFAQLSNEEFILDFIKDSLNADILVCGPDYTFGKLSKGTVKELYQYQAENKIKVYIQDYVKDGNRKVSSTTIRNLIQNGQVNLIKDLLGDNYTITGEVIHGYKIGSRELGYPTANIKLNFRYIMPGEGVYLTYVYYNDNKYLSLTSIGTNPTVTDNLDIKLEVYIIDFNKEIYGETLKIEFIEKIRNQVKFDTKEELIKQMDSDYQFAINYFK</sequence>
<dbReference type="SMART" id="SM00904">
    <property type="entry name" value="Flavokinase"/>
    <property type="match status" value="1"/>
</dbReference>
<evidence type="ECO:0000256" key="7">
    <source>
        <dbReference type="ARBA" id="ARBA00022741"/>
    </source>
</evidence>
<dbReference type="eggNOG" id="COG0196">
    <property type="taxonomic scope" value="Bacteria"/>
</dbReference>
<evidence type="ECO:0000256" key="2">
    <source>
        <dbReference type="ARBA" id="ARBA00005201"/>
    </source>
</evidence>
<comment type="catalytic activity">
    <reaction evidence="13 14">
        <text>FMN + ATP + H(+) = FAD + diphosphate</text>
        <dbReference type="Rhea" id="RHEA:17237"/>
        <dbReference type="ChEBI" id="CHEBI:15378"/>
        <dbReference type="ChEBI" id="CHEBI:30616"/>
        <dbReference type="ChEBI" id="CHEBI:33019"/>
        <dbReference type="ChEBI" id="CHEBI:57692"/>
        <dbReference type="ChEBI" id="CHEBI:58210"/>
        <dbReference type="EC" id="2.7.7.2"/>
    </reaction>
</comment>